<dbReference type="RefSeq" id="WP_142929499.1">
    <property type="nucleotide sequence ID" value="NZ_ML660107.1"/>
</dbReference>
<dbReference type="InterPro" id="IPR012429">
    <property type="entry name" value="HGSNAT_cat"/>
</dbReference>
<feature type="transmembrane region" description="Helical" evidence="1">
    <location>
        <begin position="271"/>
        <end position="291"/>
    </location>
</feature>
<evidence type="ECO:0000313" key="4">
    <source>
        <dbReference type="Proteomes" id="UP000319732"/>
    </source>
</evidence>
<evidence type="ECO:0000313" key="3">
    <source>
        <dbReference type="EMBL" id="TQV68158.1"/>
    </source>
</evidence>
<keyword evidence="1" id="KW-0812">Transmembrane</keyword>
<accession>A0A545ST67</accession>
<dbReference type="PANTHER" id="PTHR40407">
    <property type="entry name" value="MEMBRANE PROTEIN-LIKE PROTEIN"/>
    <property type="match status" value="1"/>
</dbReference>
<feature type="transmembrane region" description="Helical" evidence="1">
    <location>
        <begin position="57"/>
        <end position="78"/>
    </location>
</feature>
<feature type="transmembrane region" description="Helical" evidence="1">
    <location>
        <begin position="184"/>
        <end position="212"/>
    </location>
</feature>
<dbReference type="Proteomes" id="UP000319732">
    <property type="component" value="Unassembled WGS sequence"/>
</dbReference>
<feature type="domain" description="Heparan-alpha-glucosaminide N-acetyltransferase catalytic" evidence="2">
    <location>
        <begin position="11"/>
        <end position="223"/>
    </location>
</feature>
<feature type="transmembrane region" description="Helical" evidence="1">
    <location>
        <begin position="144"/>
        <end position="164"/>
    </location>
</feature>
<protein>
    <submittedName>
        <fullName evidence="3">DUF1624 domain-containing protein</fullName>
    </submittedName>
</protein>
<keyword evidence="1" id="KW-0472">Membrane</keyword>
<keyword evidence="4" id="KW-1185">Reference proteome</keyword>
<name>A0A545ST67_9GAMM</name>
<dbReference type="PANTHER" id="PTHR40407:SF1">
    <property type="entry name" value="HEPARAN-ALPHA-GLUCOSAMINIDE N-ACETYLTRANSFERASE CATALYTIC DOMAIN-CONTAINING PROTEIN"/>
    <property type="match status" value="1"/>
</dbReference>
<feature type="transmembrane region" description="Helical" evidence="1">
    <location>
        <begin position="311"/>
        <end position="334"/>
    </location>
</feature>
<dbReference type="EMBL" id="VHSG01000029">
    <property type="protein sequence ID" value="TQV68158.1"/>
    <property type="molecule type" value="Genomic_DNA"/>
</dbReference>
<dbReference type="AlphaFoldDB" id="A0A545ST67"/>
<proteinExistence type="predicted"/>
<gene>
    <name evidence="3" type="ORF">FKG94_24005</name>
</gene>
<evidence type="ECO:0000259" key="2">
    <source>
        <dbReference type="Pfam" id="PF07786"/>
    </source>
</evidence>
<organism evidence="3 4">
    <name type="scientific">Exilibacterium tricleocarpae</name>
    <dbReference type="NCBI Taxonomy" id="2591008"/>
    <lineage>
        <taxon>Bacteria</taxon>
        <taxon>Pseudomonadati</taxon>
        <taxon>Pseudomonadota</taxon>
        <taxon>Gammaproteobacteria</taxon>
        <taxon>Cellvibrionales</taxon>
        <taxon>Cellvibrionaceae</taxon>
        <taxon>Exilibacterium</taxon>
    </lineage>
</organism>
<sequence length="390" mass="43796">MTNQGEKTALRFASIDWLRGFVMILMALDHVRDYFTHTTTDPMSDPNTGASLFATRWITHLCAPAFVLLSGISIGLMANRMPAAQLSGFLLTRGIWLIFLEMTVVTFAWEFNLINDPAGIILQVIWALGVAMIAMAMLIHLPRLAVLVIGLLVIVAGPQLDTVFPPATIPATDPLWMALHRQIFWQLGDAVVIVAYPVLSWVGVMACGYVLADIFTWPVKHRQRFLIYMGCGLLMIFTVFRGLNIYGDPNPWQVQADFGQTLMNFLNVSKYPASMLFLSVTLGINLMLLGFIETRRSPLHNAVVTIGRVPLFYYVLHIYLIHMLALITGVATGGQVSDWLVSSFNKPAGFGYDLWVTYLVWVAVVVMLYPACKWFAAVKARRRDWWLSYL</sequence>
<feature type="transmembrane region" description="Helical" evidence="1">
    <location>
        <begin position="224"/>
        <end position="243"/>
    </location>
</feature>
<dbReference type="Pfam" id="PF07786">
    <property type="entry name" value="HGSNAT_cat"/>
    <property type="match status" value="1"/>
</dbReference>
<evidence type="ECO:0000256" key="1">
    <source>
        <dbReference type="SAM" id="Phobius"/>
    </source>
</evidence>
<comment type="caution">
    <text evidence="3">The sequence shown here is derived from an EMBL/GenBank/DDBJ whole genome shotgun (WGS) entry which is preliminary data.</text>
</comment>
<feature type="transmembrane region" description="Helical" evidence="1">
    <location>
        <begin position="120"/>
        <end position="139"/>
    </location>
</feature>
<keyword evidence="1" id="KW-1133">Transmembrane helix</keyword>
<feature type="transmembrane region" description="Helical" evidence="1">
    <location>
        <begin position="354"/>
        <end position="376"/>
    </location>
</feature>
<reference evidence="3 4" key="1">
    <citation type="submission" date="2019-06" db="EMBL/GenBank/DDBJ databases">
        <title>Whole genome sequence for Cellvibrionaceae sp. R142.</title>
        <authorList>
            <person name="Wang G."/>
        </authorList>
    </citation>
    <scope>NUCLEOTIDE SEQUENCE [LARGE SCALE GENOMIC DNA]</scope>
    <source>
        <strain evidence="3 4">R142</strain>
    </source>
</reference>
<feature type="transmembrane region" description="Helical" evidence="1">
    <location>
        <begin position="90"/>
        <end position="108"/>
    </location>
</feature>
<dbReference type="OrthoDB" id="508112at2"/>